<gene>
    <name evidence="1" type="ORF">MGAL_10B031278</name>
</gene>
<accession>A0A8B6BSS7</accession>
<proteinExistence type="predicted"/>
<comment type="caution">
    <text evidence="1">The sequence shown here is derived from an EMBL/GenBank/DDBJ whole genome shotgun (WGS) entry which is preliminary data.</text>
</comment>
<reference evidence="1" key="1">
    <citation type="submission" date="2018-11" db="EMBL/GenBank/DDBJ databases">
        <authorList>
            <person name="Alioto T."/>
            <person name="Alioto T."/>
        </authorList>
    </citation>
    <scope>NUCLEOTIDE SEQUENCE</scope>
</reference>
<organism evidence="1 2">
    <name type="scientific">Mytilus galloprovincialis</name>
    <name type="common">Mediterranean mussel</name>
    <dbReference type="NCBI Taxonomy" id="29158"/>
    <lineage>
        <taxon>Eukaryota</taxon>
        <taxon>Metazoa</taxon>
        <taxon>Spiralia</taxon>
        <taxon>Lophotrochozoa</taxon>
        <taxon>Mollusca</taxon>
        <taxon>Bivalvia</taxon>
        <taxon>Autobranchia</taxon>
        <taxon>Pteriomorphia</taxon>
        <taxon>Mytilida</taxon>
        <taxon>Mytiloidea</taxon>
        <taxon>Mytilidae</taxon>
        <taxon>Mytilinae</taxon>
        <taxon>Mytilus</taxon>
    </lineage>
</organism>
<dbReference type="OrthoDB" id="6123676at2759"/>
<dbReference type="Proteomes" id="UP000596742">
    <property type="component" value="Unassembled WGS sequence"/>
</dbReference>
<evidence type="ECO:0000313" key="2">
    <source>
        <dbReference type="Proteomes" id="UP000596742"/>
    </source>
</evidence>
<dbReference type="EMBL" id="UYJE01000552">
    <property type="protein sequence ID" value="VDH94137.1"/>
    <property type="molecule type" value="Genomic_DNA"/>
</dbReference>
<keyword evidence="2" id="KW-1185">Reference proteome</keyword>
<evidence type="ECO:0000313" key="1">
    <source>
        <dbReference type="EMBL" id="VDH94137.1"/>
    </source>
</evidence>
<sequence>MDPVFEQQIVWTVNVETVDNYLVVGKFNYFLLLSAQFLYPVAVAESTSHIHPPAIPKSYGINSGVYLAPVGCKVIADGCDPIFVLQSDETRDCKTGKKIDLTLKPEIIQPSFPGVFPSNNMFPNTRLPDLRDMMRKGMNYQYNYHSKNVNPFVGEDTTGNSLRDFMFNNGLFV</sequence>
<protein>
    <submittedName>
        <fullName evidence="1">Uncharacterized protein</fullName>
    </submittedName>
</protein>
<name>A0A8B6BSS7_MYTGA</name>
<dbReference type="AlphaFoldDB" id="A0A8B6BSS7"/>